<gene>
    <name evidence="2" type="ORF">GCM10022276_21190</name>
</gene>
<proteinExistence type="predicted"/>
<dbReference type="Proteomes" id="UP001500827">
    <property type="component" value="Unassembled WGS sequence"/>
</dbReference>
<dbReference type="Gene3D" id="3.20.20.140">
    <property type="entry name" value="Metal-dependent hydrolases"/>
    <property type="match status" value="1"/>
</dbReference>
<feature type="chain" id="PRO_5045198393" evidence="1">
    <location>
        <begin position="23"/>
        <end position="420"/>
    </location>
</feature>
<accession>A0ABP7LKN5</accession>
<dbReference type="PROSITE" id="PS51365">
    <property type="entry name" value="RENAL_DIPEPTIDASE_2"/>
    <property type="match status" value="1"/>
</dbReference>
<dbReference type="CDD" id="cd01301">
    <property type="entry name" value="rDP_like"/>
    <property type="match status" value="1"/>
</dbReference>
<evidence type="ECO:0000313" key="2">
    <source>
        <dbReference type="EMBL" id="GAA3902246.1"/>
    </source>
</evidence>
<dbReference type="InterPro" id="IPR008257">
    <property type="entry name" value="Pept_M19"/>
</dbReference>
<dbReference type="Pfam" id="PF01244">
    <property type="entry name" value="Peptidase_M19"/>
    <property type="match status" value="1"/>
</dbReference>
<keyword evidence="1" id="KW-0732">Signal</keyword>
<dbReference type="PANTHER" id="PTHR10443">
    <property type="entry name" value="MICROSOMAL DIPEPTIDASE"/>
    <property type="match status" value="1"/>
</dbReference>
<comment type="caution">
    <text evidence="2">The sequence shown here is derived from an EMBL/GenBank/DDBJ whole genome shotgun (WGS) entry which is preliminary data.</text>
</comment>
<dbReference type="RefSeq" id="WP_344699659.1">
    <property type="nucleotide sequence ID" value="NZ_BAABBM010000001.1"/>
</dbReference>
<dbReference type="PANTHER" id="PTHR10443:SF12">
    <property type="entry name" value="DIPEPTIDASE"/>
    <property type="match status" value="1"/>
</dbReference>
<dbReference type="SUPFAM" id="SSF51556">
    <property type="entry name" value="Metallo-dependent hydrolases"/>
    <property type="match status" value="1"/>
</dbReference>
<protein>
    <submittedName>
        <fullName evidence="2">Dipeptidase</fullName>
    </submittedName>
</protein>
<evidence type="ECO:0000313" key="3">
    <source>
        <dbReference type="Proteomes" id="UP001500827"/>
    </source>
</evidence>
<dbReference type="EMBL" id="BAABBM010000001">
    <property type="protein sequence ID" value="GAA3902246.1"/>
    <property type="molecule type" value="Genomic_DNA"/>
</dbReference>
<evidence type="ECO:0000256" key="1">
    <source>
        <dbReference type="SAM" id="SignalP"/>
    </source>
</evidence>
<name>A0ABP7LKN5_9SPHN</name>
<organism evidence="2 3">
    <name type="scientific">Sphingomonas limnosediminicola</name>
    <dbReference type="NCBI Taxonomy" id="940133"/>
    <lineage>
        <taxon>Bacteria</taxon>
        <taxon>Pseudomonadati</taxon>
        <taxon>Pseudomonadota</taxon>
        <taxon>Alphaproteobacteria</taxon>
        <taxon>Sphingomonadales</taxon>
        <taxon>Sphingomonadaceae</taxon>
        <taxon>Sphingomonas</taxon>
    </lineage>
</organism>
<feature type="signal peptide" evidence="1">
    <location>
        <begin position="1"/>
        <end position="22"/>
    </location>
</feature>
<keyword evidence="3" id="KW-1185">Reference proteome</keyword>
<reference evidence="3" key="1">
    <citation type="journal article" date="2019" name="Int. J. Syst. Evol. Microbiol.">
        <title>The Global Catalogue of Microorganisms (GCM) 10K type strain sequencing project: providing services to taxonomists for standard genome sequencing and annotation.</title>
        <authorList>
            <consortium name="The Broad Institute Genomics Platform"/>
            <consortium name="The Broad Institute Genome Sequencing Center for Infectious Disease"/>
            <person name="Wu L."/>
            <person name="Ma J."/>
        </authorList>
    </citation>
    <scope>NUCLEOTIDE SEQUENCE [LARGE SCALE GENOMIC DNA]</scope>
    <source>
        <strain evidence="3">JCM 17543</strain>
    </source>
</reference>
<sequence>MITKAALLLAATTLAYSTTAAAQQIDPKVKARIDRILKATPLIDGHNDIAEQLAENYKRNTDSLASGTDQRQPHPLMTDMARLHEGRVGGQFWSVYIDGTITGDAAIRETIEQIDIVDRMIRAYPNDLERASTADDIVRIHKSGKIASLIGIEGGRQIGGSLAALRQFYRLGARYMTLTHNQTTEWADSATDEPKYGGLSPFGEQVVHEMNRLGMLVDLSHVSADTMKDAIAASRAPVIFSHSSTRGLVGHPRNVPDDVLALLPANGGVVMVNFVPGFISDDNWKWSAERSGEEARLKAIHRASKADVEADLKVWDAAHPAPPVTVKTVADHIEHVVKIAGYDHVGIGGDMDGIDATPTDLTGVEDYPMLFAELIRRGWSDQNLAKLAGGNVLRVLRRAEAVSASMKNEPPILSNVDTAK</sequence>
<dbReference type="InterPro" id="IPR032466">
    <property type="entry name" value="Metal_Hydrolase"/>
</dbReference>